<keyword evidence="6 9" id="KW-1133">Transmembrane helix</keyword>
<comment type="caution">
    <text evidence="11">The sequence shown here is derived from an EMBL/GenBank/DDBJ whole genome shotgun (WGS) entry which is preliminary data.</text>
</comment>
<keyword evidence="12" id="KW-1185">Reference proteome</keyword>
<feature type="transmembrane region" description="Helical" evidence="9">
    <location>
        <begin position="199"/>
        <end position="217"/>
    </location>
</feature>
<reference evidence="11 12" key="1">
    <citation type="submission" date="2018-12" db="EMBL/GenBank/DDBJ databases">
        <authorList>
            <person name="Grouzdev D.S."/>
            <person name="Krutkina M.S."/>
        </authorList>
    </citation>
    <scope>NUCLEOTIDE SEQUENCE [LARGE SCALE GENOMIC DNA]</scope>
    <source>
        <strain evidence="11 12">RmlP026</strain>
    </source>
</reference>
<evidence type="ECO:0000259" key="10">
    <source>
        <dbReference type="Pfam" id="PF01061"/>
    </source>
</evidence>
<evidence type="ECO:0000256" key="3">
    <source>
        <dbReference type="ARBA" id="ARBA00022448"/>
    </source>
</evidence>
<evidence type="ECO:0000256" key="5">
    <source>
        <dbReference type="ARBA" id="ARBA00022692"/>
    </source>
</evidence>
<dbReference type="RefSeq" id="WP_129230257.1">
    <property type="nucleotide sequence ID" value="NZ_QYBB01000137.1"/>
</dbReference>
<feature type="domain" description="ABC-2 type transporter transmembrane" evidence="10">
    <location>
        <begin position="50"/>
        <end position="240"/>
    </location>
</feature>
<feature type="transmembrane region" description="Helical" evidence="9">
    <location>
        <begin position="140"/>
        <end position="160"/>
    </location>
</feature>
<sequence length="283" mass="31559">MRSTEALPALRAPGVPERAWVRDWRLAGQDLARCFKGWHVWALLGVSDIRLRYKRSRFGQFWITLSMAFFVAGIGAVYGGLFHQNIRDYIPYLAVNMTVWTFIQTSISESCQAFVEAAPYLRQEGLPKSTFILRVMMRNVMALGHNVVIVPLVFVLFGYAPNAAALLALPGLVLVLAGVFLASVSLALLCTRFRDMPQIVGNLLQLAFFVTPVMWHVEQLGPNAVYVDVLNPFAAFLRVVSEPLLGRVPAPGTYATVLVALGVLALVAWPCFARFRSRIVYWL</sequence>
<feature type="transmembrane region" description="Helical" evidence="9">
    <location>
        <begin position="166"/>
        <end position="190"/>
    </location>
</feature>
<keyword evidence="7" id="KW-0762">Sugar transport</keyword>
<evidence type="ECO:0000256" key="1">
    <source>
        <dbReference type="ARBA" id="ARBA00004651"/>
    </source>
</evidence>
<keyword evidence="3" id="KW-0813">Transport</keyword>
<dbReference type="GO" id="GO:0015920">
    <property type="term" value="P:lipopolysaccharide transport"/>
    <property type="evidence" value="ECO:0007669"/>
    <property type="project" value="TreeGrafter"/>
</dbReference>
<evidence type="ECO:0000256" key="2">
    <source>
        <dbReference type="ARBA" id="ARBA00007783"/>
    </source>
</evidence>
<keyword evidence="4" id="KW-1003">Cell membrane</keyword>
<dbReference type="Pfam" id="PF01061">
    <property type="entry name" value="ABC2_membrane"/>
    <property type="match status" value="1"/>
</dbReference>
<evidence type="ECO:0000313" key="12">
    <source>
        <dbReference type="Proteomes" id="UP000290759"/>
    </source>
</evidence>
<evidence type="ECO:0000256" key="7">
    <source>
        <dbReference type="ARBA" id="ARBA00023047"/>
    </source>
</evidence>
<gene>
    <name evidence="11" type="ORF">D3273_27685</name>
</gene>
<dbReference type="OrthoDB" id="9796017at2"/>
<dbReference type="GO" id="GO:0005886">
    <property type="term" value="C:plasma membrane"/>
    <property type="evidence" value="ECO:0007669"/>
    <property type="project" value="UniProtKB-SubCell"/>
</dbReference>
<dbReference type="PANTHER" id="PTHR30413">
    <property type="entry name" value="INNER MEMBRANE TRANSPORT PERMEASE"/>
    <property type="match status" value="1"/>
</dbReference>
<evidence type="ECO:0000256" key="9">
    <source>
        <dbReference type="SAM" id="Phobius"/>
    </source>
</evidence>
<dbReference type="Proteomes" id="UP000290759">
    <property type="component" value="Unassembled WGS sequence"/>
</dbReference>
<accession>A0A4Q2U1N4</accession>
<dbReference type="PANTHER" id="PTHR30413:SF10">
    <property type="entry name" value="CAPSULE POLYSACCHARIDE EXPORT INNER-MEMBRANE PROTEIN CTRC"/>
    <property type="match status" value="1"/>
</dbReference>
<dbReference type="GO" id="GO:0015774">
    <property type="term" value="P:polysaccharide transport"/>
    <property type="evidence" value="ECO:0007669"/>
    <property type="project" value="UniProtKB-KW"/>
</dbReference>
<dbReference type="AlphaFoldDB" id="A0A4Q2U1N4"/>
<feature type="transmembrane region" description="Helical" evidence="9">
    <location>
        <begin position="253"/>
        <end position="273"/>
    </location>
</feature>
<comment type="subcellular location">
    <subcellularLocation>
        <location evidence="1">Cell membrane</location>
        <topology evidence="1">Multi-pass membrane protein</topology>
    </subcellularLocation>
</comment>
<evidence type="ECO:0000256" key="6">
    <source>
        <dbReference type="ARBA" id="ARBA00022989"/>
    </source>
</evidence>
<evidence type="ECO:0000313" key="11">
    <source>
        <dbReference type="EMBL" id="RYC28747.1"/>
    </source>
</evidence>
<dbReference type="InterPro" id="IPR013525">
    <property type="entry name" value="ABC2_TM"/>
</dbReference>
<reference evidence="11 12" key="2">
    <citation type="submission" date="2019-02" db="EMBL/GenBank/DDBJ databases">
        <title>'Lichenibacterium ramalinii' gen. nov. sp. nov., 'Lichenibacterium minor' gen. nov. sp. nov.</title>
        <authorList>
            <person name="Pankratov T."/>
        </authorList>
    </citation>
    <scope>NUCLEOTIDE SEQUENCE [LARGE SCALE GENOMIC DNA]</scope>
    <source>
        <strain evidence="11 12">RmlP026</strain>
    </source>
</reference>
<evidence type="ECO:0000256" key="4">
    <source>
        <dbReference type="ARBA" id="ARBA00022475"/>
    </source>
</evidence>
<organism evidence="11 12">
    <name type="scientific">Lichenibacterium minor</name>
    <dbReference type="NCBI Taxonomy" id="2316528"/>
    <lineage>
        <taxon>Bacteria</taxon>
        <taxon>Pseudomonadati</taxon>
        <taxon>Pseudomonadota</taxon>
        <taxon>Alphaproteobacteria</taxon>
        <taxon>Hyphomicrobiales</taxon>
        <taxon>Lichenihabitantaceae</taxon>
        <taxon>Lichenibacterium</taxon>
    </lineage>
</organism>
<keyword evidence="7" id="KW-0625">Polysaccharide transport</keyword>
<keyword evidence="5 9" id="KW-0812">Transmembrane</keyword>
<evidence type="ECO:0000256" key="8">
    <source>
        <dbReference type="ARBA" id="ARBA00023136"/>
    </source>
</evidence>
<keyword evidence="8 9" id="KW-0472">Membrane</keyword>
<feature type="transmembrane region" description="Helical" evidence="9">
    <location>
        <begin position="61"/>
        <end position="81"/>
    </location>
</feature>
<proteinExistence type="inferred from homology"/>
<comment type="similarity">
    <text evidence="2">Belongs to the ABC-2 integral membrane protein family.</text>
</comment>
<dbReference type="GO" id="GO:0140359">
    <property type="term" value="F:ABC-type transporter activity"/>
    <property type="evidence" value="ECO:0007669"/>
    <property type="project" value="InterPro"/>
</dbReference>
<name>A0A4Q2U1N4_9HYPH</name>
<dbReference type="EMBL" id="QYBB01000137">
    <property type="protein sequence ID" value="RYC28747.1"/>
    <property type="molecule type" value="Genomic_DNA"/>
</dbReference>
<protein>
    <submittedName>
        <fullName evidence="11">ABC transporter permease</fullName>
    </submittedName>
</protein>